<evidence type="ECO:0000259" key="2">
    <source>
        <dbReference type="Pfam" id="PF01558"/>
    </source>
</evidence>
<evidence type="ECO:0000313" key="3">
    <source>
        <dbReference type="EMBL" id="SDE33274.1"/>
    </source>
</evidence>
<dbReference type="AlphaFoldDB" id="A0A1G7C1N3"/>
<dbReference type="Gene3D" id="3.40.920.10">
    <property type="entry name" value="Pyruvate-ferredoxin oxidoreductase, PFOR, domain III"/>
    <property type="match status" value="1"/>
</dbReference>
<evidence type="ECO:0000256" key="1">
    <source>
        <dbReference type="ARBA" id="ARBA00023002"/>
    </source>
</evidence>
<dbReference type="InterPro" id="IPR019752">
    <property type="entry name" value="Pyrv/ketoisovalerate_OxRed_cat"/>
</dbReference>
<keyword evidence="4" id="KW-1185">Reference proteome</keyword>
<dbReference type="Pfam" id="PF01558">
    <property type="entry name" value="POR"/>
    <property type="match status" value="1"/>
</dbReference>
<dbReference type="PANTHER" id="PTHR42730">
    <property type="entry name" value="2-OXOGLUTARATE SYNTHASE SUBUNIT KORC"/>
    <property type="match status" value="1"/>
</dbReference>
<dbReference type="EMBL" id="FNAQ01000008">
    <property type="protein sequence ID" value="SDE33274.1"/>
    <property type="molecule type" value="Genomic_DNA"/>
</dbReference>
<protein>
    <submittedName>
        <fullName evidence="3">2-oxoglutarate ferredoxin oxidoreductase, gamma subunit</fullName>
    </submittedName>
</protein>
<sequence length="185" mass="19715">MTMNHDVYMAGFGGQGILLIGNLLAYACILEGNNASYFPAYGVEKRGGAATCTVVMADGAVGSPVVGQPEAALLLNELSMEKYYDRVRPGGAAFLNSSLISDPRRRAEITTVALPANEMALQLGNARLVNMVMLGAYIAHSPVVSWQALHEALTYVLPERNHRFLPLNHQALQAGADACRQALGA</sequence>
<dbReference type="InterPro" id="IPR002869">
    <property type="entry name" value="Pyrv_flavodox_OxRed_cen"/>
</dbReference>
<organism evidence="3 4">
    <name type="scientific">Desulfuromonas thiophila</name>
    <dbReference type="NCBI Taxonomy" id="57664"/>
    <lineage>
        <taxon>Bacteria</taxon>
        <taxon>Pseudomonadati</taxon>
        <taxon>Thermodesulfobacteriota</taxon>
        <taxon>Desulfuromonadia</taxon>
        <taxon>Desulfuromonadales</taxon>
        <taxon>Desulfuromonadaceae</taxon>
        <taxon>Desulfuromonas</taxon>
    </lineage>
</organism>
<name>A0A1G7C1N3_9BACT</name>
<keyword evidence="1" id="KW-0560">Oxidoreductase</keyword>
<dbReference type="Proteomes" id="UP000243205">
    <property type="component" value="Unassembled WGS sequence"/>
</dbReference>
<proteinExistence type="predicted"/>
<feature type="domain" description="Pyruvate/ketoisovalerate oxidoreductase catalytic" evidence="2">
    <location>
        <begin position="13"/>
        <end position="176"/>
    </location>
</feature>
<gene>
    <name evidence="3" type="ORF">SAMN05661003_10839</name>
</gene>
<dbReference type="STRING" id="57664.SAMN05661003_10839"/>
<dbReference type="SUPFAM" id="SSF53323">
    <property type="entry name" value="Pyruvate-ferredoxin oxidoreductase, PFOR, domain III"/>
    <property type="match status" value="1"/>
</dbReference>
<dbReference type="GO" id="GO:0016903">
    <property type="term" value="F:oxidoreductase activity, acting on the aldehyde or oxo group of donors"/>
    <property type="evidence" value="ECO:0007669"/>
    <property type="project" value="InterPro"/>
</dbReference>
<dbReference type="PANTHER" id="PTHR42730:SF1">
    <property type="entry name" value="2-OXOGLUTARATE SYNTHASE SUBUNIT KORC"/>
    <property type="match status" value="1"/>
</dbReference>
<accession>A0A1G7C1N3</accession>
<dbReference type="InterPro" id="IPR052554">
    <property type="entry name" value="2-oxoglutarate_synth_KorC"/>
</dbReference>
<reference evidence="4" key="1">
    <citation type="submission" date="2016-10" db="EMBL/GenBank/DDBJ databases">
        <authorList>
            <person name="Varghese N."/>
            <person name="Submissions S."/>
        </authorList>
    </citation>
    <scope>NUCLEOTIDE SEQUENCE [LARGE SCALE GENOMIC DNA]</scope>
    <source>
        <strain evidence="4">DSM 8987</strain>
    </source>
</reference>
<evidence type="ECO:0000313" key="4">
    <source>
        <dbReference type="Proteomes" id="UP000243205"/>
    </source>
</evidence>